<accession>A0A9Q3W8S9</accession>
<evidence type="ECO:0000256" key="1">
    <source>
        <dbReference type="SAM" id="MobiDB-lite"/>
    </source>
</evidence>
<evidence type="ECO:0000313" key="4">
    <source>
        <dbReference type="Proteomes" id="UP001107961"/>
    </source>
</evidence>
<evidence type="ECO:0000256" key="2">
    <source>
        <dbReference type="SAM" id="SignalP"/>
    </source>
</evidence>
<keyword evidence="4" id="KW-1185">Reference proteome</keyword>
<sequence length="206" mass="23359">MRATVLLLGVLLSVLSAAGMAANKTGQVEQRLYRYQSADGAMAISATLTEAAIHAGYQVLDQHGRVLETVAPAPPEEQARRRRELARQEQAKAQARRDGELRRLYAGPGDAERARDRQLQALQLNVDYAENAIQQLNGKQDEEIRKAARAERAGREVPDSVRDAIERYGRQARENREKIKEYQEDMVRVREEFSPIIQRLRDLEAR</sequence>
<feature type="compositionally biased region" description="Basic and acidic residues" evidence="1">
    <location>
        <begin position="85"/>
        <end position="100"/>
    </location>
</feature>
<proteinExistence type="predicted"/>
<dbReference type="RefSeq" id="WP_080530167.1">
    <property type="nucleotide sequence ID" value="NZ_CBDDTQ010000003.1"/>
</dbReference>
<dbReference type="EMBL" id="JAJVKT010000027">
    <property type="protein sequence ID" value="MCE7510619.1"/>
    <property type="molecule type" value="Genomic_DNA"/>
</dbReference>
<feature type="region of interest" description="Disordered" evidence="1">
    <location>
        <begin position="71"/>
        <end position="100"/>
    </location>
</feature>
<dbReference type="Proteomes" id="UP001107961">
    <property type="component" value="Unassembled WGS sequence"/>
</dbReference>
<evidence type="ECO:0000313" key="3">
    <source>
        <dbReference type="EMBL" id="MCE7510619.1"/>
    </source>
</evidence>
<dbReference type="AlphaFoldDB" id="A0A9Q3W8S9"/>
<reference evidence="3" key="1">
    <citation type="submission" date="2022-01" db="EMBL/GenBank/DDBJ databases">
        <authorList>
            <person name="Karlyshev A.V."/>
            <person name="Jaspars M."/>
        </authorList>
    </citation>
    <scope>NUCLEOTIDE SEQUENCE</scope>
    <source>
        <strain evidence="3">AGSA3-2</strain>
    </source>
</reference>
<evidence type="ECO:0008006" key="5">
    <source>
        <dbReference type="Google" id="ProtNLM"/>
    </source>
</evidence>
<organism evidence="3 4">
    <name type="scientific">Alloalcanivorax xenomutans</name>
    <dbReference type="NCBI Taxonomy" id="1094342"/>
    <lineage>
        <taxon>Bacteria</taxon>
        <taxon>Pseudomonadati</taxon>
        <taxon>Pseudomonadota</taxon>
        <taxon>Gammaproteobacteria</taxon>
        <taxon>Oceanospirillales</taxon>
        <taxon>Alcanivoracaceae</taxon>
        <taxon>Alloalcanivorax</taxon>
    </lineage>
</organism>
<name>A0A9Q3W8S9_9GAMM</name>
<comment type="caution">
    <text evidence="3">The sequence shown here is derived from an EMBL/GenBank/DDBJ whole genome shotgun (WGS) entry which is preliminary data.</text>
</comment>
<feature type="chain" id="PRO_5040319176" description="DUF4124 domain-containing protein" evidence="2">
    <location>
        <begin position="22"/>
        <end position="206"/>
    </location>
</feature>
<feature type="signal peptide" evidence="2">
    <location>
        <begin position="1"/>
        <end position="21"/>
    </location>
</feature>
<keyword evidence="2" id="KW-0732">Signal</keyword>
<protein>
    <recommendedName>
        <fullName evidence="5">DUF4124 domain-containing protein</fullName>
    </recommendedName>
</protein>
<gene>
    <name evidence="3" type="ORF">LZG35_18430</name>
</gene>